<dbReference type="InterPro" id="IPR001648">
    <property type="entry name" value="Ribosomal_bS18"/>
</dbReference>
<dbReference type="PRINTS" id="PR00974">
    <property type="entry name" value="RIBOSOMALS18"/>
</dbReference>
<dbReference type="EMBL" id="AP028654">
    <property type="protein sequence ID" value="BEP30411.1"/>
    <property type="molecule type" value="Genomic_DNA"/>
</dbReference>
<evidence type="ECO:0000256" key="6">
    <source>
        <dbReference type="ARBA" id="ARBA00035141"/>
    </source>
</evidence>
<evidence type="ECO:0000256" key="2">
    <source>
        <dbReference type="ARBA" id="ARBA00022730"/>
    </source>
</evidence>
<dbReference type="GO" id="GO:0006412">
    <property type="term" value="P:translation"/>
    <property type="evidence" value="ECO:0007669"/>
    <property type="project" value="UniProtKB-UniRule"/>
</dbReference>
<keyword evidence="4 7" id="KW-0689">Ribosomal protein</keyword>
<dbReference type="NCBIfam" id="TIGR00165">
    <property type="entry name" value="S18"/>
    <property type="match status" value="1"/>
</dbReference>
<dbReference type="SUPFAM" id="SSF46911">
    <property type="entry name" value="Ribosomal protein S18"/>
    <property type="match status" value="1"/>
</dbReference>
<comment type="function">
    <text evidence="7">Binds as a heterodimer with protein bS6 to the central domain of the 16S rRNA, where it helps stabilize the platform of the 30S subunit.</text>
</comment>
<keyword evidence="10" id="KW-1185">Reference proteome</keyword>
<keyword evidence="3 7" id="KW-0694">RNA-binding</keyword>
<dbReference type="PANTHER" id="PTHR13479">
    <property type="entry name" value="30S RIBOSOMAL PROTEIN S18"/>
    <property type="match status" value="1"/>
</dbReference>
<dbReference type="FunFam" id="4.10.640.10:FF:000004">
    <property type="entry name" value="30S ribosomal protein S18"/>
    <property type="match status" value="1"/>
</dbReference>
<evidence type="ECO:0000256" key="1">
    <source>
        <dbReference type="ARBA" id="ARBA00005589"/>
    </source>
</evidence>
<sequence length="75" mass="8724">MAVFKKRRKRKGCSFCAEKATSIDYKDTKKLQRYLTERGKILPRRVTGNCAKHQRALTQSIKRARILALLPFVTE</sequence>
<evidence type="ECO:0000256" key="5">
    <source>
        <dbReference type="ARBA" id="ARBA00023274"/>
    </source>
</evidence>
<dbReference type="HAMAP" id="MF_00270">
    <property type="entry name" value="Ribosomal_bS18"/>
    <property type="match status" value="1"/>
</dbReference>
<evidence type="ECO:0000256" key="7">
    <source>
        <dbReference type="HAMAP-Rule" id="MF_00270"/>
    </source>
</evidence>
<evidence type="ECO:0000256" key="8">
    <source>
        <dbReference type="RuleBase" id="RU003910"/>
    </source>
</evidence>
<keyword evidence="2 7" id="KW-0699">rRNA-binding</keyword>
<dbReference type="AlphaFoldDB" id="A0AAU9ESM1"/>
<dbReference type="InterPro" id="IPR036870">
    <property type="entry name" value="Ribosomal_bS18_sf"/>
</dbReference>
<reference evidence="9 10" key="1">
    <citation type="submission" date="2023-08" db="EMBL/GenBank/DDBJ databases">
        <title>Helicovermis profunda gen. nov., sp. nov., a novel mesophilic, fermentative bacterium within the Bacillota from a deep-sea hydrothermal vent chimney.</title>
        <authorList>
            <person name="Miyazaki U."/>
            <person name="Mizutani D."/>
            <person name="Hashimoto Y."/>
            <person name="Tame A."/>
            <person name="Sawayama S."/>
            <person name="Miyazaki J."/>
            <person name="Takai K."/>
            <person name="Nakagawa S."/>
        </authorList>
    </citation>
    <scope>NUCLEOTIDE SEQUENCE [LARGE SCALE GENOMIC DNA]</scope>
    <source>
        <strain evidence="9 10">S502</strain>
    </source>
</reference>
<dbReference type="GO" id="GO:0022627">
    <property type="term" value="C:cytosolic small ribosomal subunit"/>
    <property type="evidence" value="ECO:0007669"/>
    <property type="project" value="TreeGrafter"/>
</dbReference>
<evidence type="ECO:0000313" key="10">
    <source>
        <dbReference type="Proteomes" id="UP001321786"/>
    </source>
</evidence>
<dbReference type="GO" id="GO:0003735">
    <property type="term" value="F:structural constituent of ribosome"/>
    <property type="evidence" value="ECO:0007669"/>
    <property type="project" value="InterPro"/>
</dbReference>
<dbReference type="GO" id="GO:0070181">
    <property type="term" value="F:small ribosomal subunit rRNA binding"/>
    <property type="evidence" value="ECO:0007669"/>
    <property type="project" value="TreeGrafter"/>
</dbReference>
<gene>
    <name evidence="7 9" type="primary">rpsR</name>
    <name evidence="9" type="ORF">HLPR_27420</name>
</gene>
<dbReference type="RefSeq" id="WP_338535997.1">
    <property type="nucleotide sequence ID" value="NZ_AP028654.1"/>
</dbReference>
<dbReference type="InterPro" id="IPR018275">
    <property type="entry name" value="Ribosomal_bS18_CS"/>
</dbReference>
<dbReference type="PROSITE" id="PS00057">
    <property type="entry name" value="RIBOSOMAL_S18"/>
    <property type="match status" value="1"/>
</dbReference>
<comment type="subunit">
    <text evidence="7">Part of the 30S ribosomal subunit. Forms a tight heterodimer with protein bS6.</text>
</comment>
<dbReference type="PANTHER" id="PTHR13479:SF40">
    <property type="entry name" value="SMALL RIBOSOMAL SUBUNIT PROTEIN BS18M"/>
    <property type="match status" value="1"/>
</dbReference>
<dbReference type="KEGG" id="hprf:HLPR_27420"/>
<evidence type="ECO:0000256" key="3">
    <source>
        <dbReference type="ARBA" id="ARBA00022884"/>
    </source>
</evidence>
<evidence type="ECO:0000313" key="9">
    <source>
        <dbReference type="EMBL" id="BEP30411.1"/>
    </source>
</evidence>
<organism evidence="9 10">
    <name type="scientific">Helicovermis profundi</name>
    <dbReference type="NCBI Taxonomy" id="3065157"/>
    <lineage>
        <taxon>Bacteria</taxon>
        <taxon>Bacillati</taxon>
        <taxon>Bacillota</taxon>
        <taxon>Clostridia</taxon>
        <taxon>Helicovermis</taxon>
    </lineage>
</organism>
<dbReference type="Pfam" id="PF01084">
    <property type="entry name" value="Ribosomal_S18"/>
    <property type="match status" value="1"/>
</dbReference>
<proteinExistence type="inferred from homology"/>
<accession>A0AAU9ESM1</accession>
<keyword evidence="5 7" id="KW-0687">Ribonucleoprotein</keyword>
<dbReference type="Gene3D" id="4.10.640.10">
    <property type="entry name" value="Ribosomal protein S18"/>
    <property type="match status" value="1"/>
</dbReference>
<dbReference type="Proteomes" id="UP001321786">
    <property type="component" value="Chromosome"/>
</dbReference>
<comment type="similarity">
    <text evidence="1 7 8">Belongs to the bacterial ribosomal protein bS18 family.</text>
</comment>
<name>A0AAU9ESM1_9FIRM</name>
<evidence type="ECO:0000256" key="4">
    <source>
        <dbReference type="ARBA" id="ARBA00022980"/>
    </source>
</evidence>
<protein>
    <recommendedName>
        <fullName evidence="6 7">Small ribosomal subunit protein bS18</fullName>
    </recommendedName>
</protein>